<evidence type="ECO:0000313" key="8">
    <source>
        <dbReference type="Proteomes" id="UP001374803"/>
    </source>
</evidence>
<accession>A0ABZ2L8Z4</accession>
<dbReference type="RefSeq" id="WP_394835934.1">
    <property type="nucleotide sequence ID" value="NZ_CP089929.1"/>
</dbReference>
<dbReference type="EMBL" id="CP089983">
    <property type="protein sequence ID" value="WXB06286.1"/>
    <property type="molecule type" value="Genomic_DNA"/>
</dbReference>
<dbReference type="PANTHER" id="PTHR43289">
    <property type="entry name" value="MITOGEN-ACTIVATED PROTEIN KINASE KINASE KINASE 20-RELATED"/>
    <property type="match status" value="1"/>
</dbReference>
<protein>
    <submittedName>
        <fullName evidence="7">Protein kinase</fullName>
    </submittedName>
</protein>
<keyword evidence="5" id="KW-0802">TPR repeat</keyword>
<keyword evidence="4" id="KW-0067">ATP-binding</keyword>
<dbReference type="CDD" id="cd14014">
    <property type="entry name" value="STKc_PknB_like"/>
    <property type="match status" value="1"/>
</dbReference>
<dbReference type="Proteomes" id="UP001374803">
    <property type="component" value="Chromosome"/>
</dbReference>
<dbReference type="InterPro" id="IPR011990">
    <property type="entry name" value="TPR-like_helical_dom_sf"/>
</dbReference>
<dbReference type="Pfam" id="PF13174">
    <property type="entry name" value="TPR_6"/>
    <property type="match status" value="1"/>
</dbReference>
<dbReference type="Gene3D" id="1.10.510.10">
    <property type="entry name" value="Transferase(Phosphotransferase) domain 1"/>
    <property type="match status" value="1"/>
</dbReference>
<feature type="domain" description="Protein kinase" evidence="6">
    <location>
        <begin position="20"/>
        <end position="266"/>
    </location>
</feature>
<evidence type="ECO:0000256" key="3">
    <source>
        <dbReference type="ARBA" id="ARBA00022777"/>
    </source>
</evidence>
<gene>
    <name evidence="7" type="ORF">LVJ94_03370</name>
</gene>
<dbReference type="InterPro" id="IPR011009">
    <property type="entry name" value="Kinase-like_dom_sf"/>
</dbReference>
<dbReference type="Pfam" id="PF00069">
    <property type="entry name" value="Pkinase"/>
    <property type="match status" value="1"/>
</dbReference>
<dbReference type="SMART" id="SM00028">
    <property type="entry name" value="TPR"/>
    <property type="match status" value="2"/>
</dbReference>
<dbReference type="PANTHER" id="PTHR43289:SF6">
    <property type="entry name" value="SERINE_THREONINE-PROTEIN KINASE NEKL-3"/>
    <property type="match status" value="1"/>
</dbReference>
<sequence>MGHPSSGQELQPGTTFAERYRIETYLGARGIWAIFRAFDTTLLRTVALKVLRRDRIGSAMSPEFARILSAARAAAAFSHPGLAAVHDSGEHDGVAFIAVEFIEGQLLREYIGATAEVAFSDQLRWMTELAHVLAALHDEGLVHREVNPDNVVITPEGNTRLLGIATPREGEPVHDATAMDTPGYAAPEQMGGVAVLDGRADQYAWAVTAYELFCGELPWSDGTTLRDGAKAPGHPIPPRVAEVLRRALAHEREDRFASMDELLVTLDESPDSTRPVSPRVAVGQVSLDAPLRKDARPRGRRAAAWALALLVVSAASFAVWHSARRRPLPSAAAAPVGTTLLDLPMPVACNDEAKSSYRQGLVALHAANWEAAHVAFEKAASADPVCPEAQLRLAMAGEVHYSIVKQREHFRQALSLREGLSERDRILLDATSHVVIPAPPDRMAKTRALEEGAKRFPLDAELLTLAGINQINYQKDTEWPMRALEYAQRALAVDPESADAWQLQGQTLWRLRRYDEAIASLHRCVDVSPTAADCLNDASTILTDSGKCQEAATELRKMLTRVPDSARGYNQLGHVLASAGAPRLEIEEALQHRWELLSSELRPIVRLHDLARLAALRGDFERAHALAIELAKTAETYSSLAAHQRVADFSFELAMETGQTKEAMAIAERYIVRREIWMGSDGDMAQESQDNAFGLEPMMLGLLLRQRRLDAAEWSAKAQAWEERTKSIMRPRESWAYRWSPTSDTPAEAVQNWGNRPTESGRLYSLGPVYGVSPAQTFEGRIALMAGQPNVAVELLEASTRRCRDLGRPFVYTQGKLWLGLAKERAGDKAGACEAYGVVLQRWGNAKPRSKTADEARAHSDALGCVKTSDGPRL</sequence>
<dbReference type="InterPro" id="IPR019734">
    <property type="entry name" value="TPR_rpt"/>
</dbReference>
<evidence type="ECO:0000256" key="4">
    <source>
        <dbReference type="ARBA" id="ARBA00022840"/>
    </source>
</evidence>
<evidence type="ECO:0000313" key="7">
    <source>
        <dbReference type="EMBL" id="WXB06286.1"/>
    </source>
</evidence>
<keyword evidence="8" id="KW-1185">Reference proteome</keyword>
<dbReference type="Pfam" id="PF13432">
    <property type="entry name" value="TPR_16"/>
    <property type="match status" value="2"/>
</dbReference>
<dbReference type="PROSITE" id="PS50005">
    <property type="entry name" value="TPR"/>
    <property type="match status" value="1"/>
</dbReference>
<reference evidence="7" key="1">
    <citation type="submission" date="2021-12" db="EMBL/GenBank/DDBJ databases">
        <title>Discovery of the Pendulisporaceae a myxobacterial family with distinct sporulation behavior and unique specialized metabolism.</title>
        <authorList>
            <person name="Garcia R."/>
            <person name="Popoff A."/>
            <person name="Bader C.D."/>
            <person name="Loehr J."/>
            <person name="Walesch S."/>
            <person name="Walt C."/>
            <person name="Boldt J."/>
            <person name="Bunk B."/>
            <person name="Haeckl F.J.F.P.J."/>
            <person name="Gunesch A.P."/>
            <person name="Birkelbach J."/>
            <person name="Nuebel U."/>
            <person name="Pietschmann T."/>
            <person name="Bach T."/>
            <person name="Mueller R."/>
        </authorList>
    </citation>
    <scope>NUCLEOTIDE SEQUENCE</scope>
    <source>
        <strain evidence="7">MSr11367</strain>
    </source>
</reference>
<keyword evidence="1" id="KW-0808">Transferase</keyword>
<organism evidence="7 8">
    <name type="scientific">Pendulispora rubella</name>
    <dbReference type="NCBI Taxonomy" id="2741070"/>
    <lineage>
        <taxon>Bacteria</taxon>
        <taxon>Pseudomonadati</taxon>
        <taxon>Myxococcota</taxon>
        <taxon>Myxococcia</taxon>
        <taxon>Myxococcales</taxon>
        <taxon>Sorangiineae</taxon>
        <taxon>Pendulisporaceae</taxon>
        <taxon>Pendulispora</taxon>
    </lineage>
</organism>
<proteinExistence type="predicted"/>
<feature type="repeat" description="TPR" evidence="5">
    <location>
        <begin position="498"/>
        <end position="531"/>
    </location>
</feature>
<dbReference type="PROSITE" id="PS50011">
    <property type="entry name" value="PROTEIN_KINASE_DOM"/>
    <property type="match status" value="1"/>
</dbReference>
<evidence type="ECO:0000256" key="1">
    <source>
        <dbReference type="ARBA" id="ARBA00022679"/>
    </source>
</evidence>
<dbReference type="Gene3D" id="1.25.40.10">
    <property type="entry name" value="Tetratricopeptide repeat domain"/>
    <property type="match status" value="1"/>
</dbReference>
<evidence type="ECO:0000256" key="2">
    <source>
        <dbReference type="ARBA" id="ARBA00022741"/>
    </source>
</evidence>
<keyword evidence="3 7" id="KW-0418">Kinase</keyword>
<name>A0ABZ2L8Z4_9BACT</name>
<evidence type="ECO:0000259" key="6">
    <source>
        <dbReference type="PROSITE" id="PS50011"/>
    </source>
</evidence>
<dbReference type="SUPFAM" id="SSF56112">
    <property type="entry name" value="Protein kinase-like (PK-like)"/>
    <property type="match status" value="1"/>
</dbReference>
<dbReference type="GO" id="GO:0016301">
    <property type="term" value="F:kinase activity"/>
    <property type="evidence" value="ECO:0007669"/>
    <property type="project" value="UniProtKB-KW"/>
</dbReference>
<keyword evidence="2" id="KW-0547">Nucleotide-binding</keyword>
<dbReference type="SUPFAM" id="SSF48452">
    <property type="entry name" value="TPR-like"/>
    <property type="match status" value="2"/>
</dbReference>
<dbReference type="Gene3D" id="3.30.200.20">
    <property type="entry name" value="Phosphorylase Kinase, domain 1"/>
    <property type="match status" value="1"/>
</dbReference>
<dbReference type="InterPro" id="IPR000719">
    <property type="entry name" value="Prot_kinase_dom"/>
</dbReference>
<evidence type="ECO:0000256" key="5">
    <source>
        <dbReference type="PROSITE-ProRule" id="PRU00339"/>
    </source>
</evidence>